<name>A0A3P7IFF2_STRVU</name>
<sequence>MESECDTCCESEHMYNTSVGEIFPAIITRTFDEAFAAEDSFFQHLLSFRMFRYARTALGLGKLPWDMLFVLARNVKKWLSYVVAPEWLKTKINAIVDFVLMELERQKSRYSQFSCLLPVPEISYLSNNYVRKEPDIELSEDARKELAFIRESDKRKKAKLDTRAAVTTSKDWAAFDDAEDEDSFQHVIQYSKNHDSMYQFHYLDENNRLRKFELFNMAEPNKRYECHASHKLSDLNIVEAVLEEEAELTEEYGESSNKAEEVDSGLSGVEVQTDTSHRDACCSPVQYFPAPLRMSSRSKGSSRRHTAAGGTTNQPSSR</sequence>
<dbReference type="EMBL" id="UYYB01003264">
    <property type="protein sequence ID" value="VDM66603.1"/>
    <property type="molecule type" value="Genomic_DNA"/>
</dbReference>
<reference evidence="2 3" key="1">
    <citation type="submission" date="2018-11" db="EMBL/GenBank/DDBJ databases">
        <authorList>
            <consortium name="Pathogen Informatics"/>
        </authorList>
    </citation>
    <scope>NUCLEOTIDE SEQUENCE [LARGE SCALE GENOMIC DNA]</scope>
</reference>
<feature type="compositionally biased region" description="Polar residues" evidence="1">
    <location>
        <begin position="309"/>
        <end position="318"/>
    </location>
</feature>
<evidence type="ECO:0000313" key="3">
    <source>
        <dbReference type="Proteomes" id="UP000270094"/>
    </source>
</evidence>
<organism evidence="2 3">
    <name type="scientific">Strongylus vulgaris</name>
    <name type="common">Blood worm</name>
    <dbReference type="NCBI Taxonomy" id="40348"/>
    <lineage>
        <taxon>Eukaryota</taxon>
        <taxon>Metazoa</taxon>
        <taxon>Ecdysozoa</taxon>
        <taxon>Nematoda</taxon>
        <taxon>Chromadorea</taxon>
        <taxon>Rhabditida</taxon>
        <taxon>Rhabditina</taxon>
        <taxon>Rhabditomorpha</taxon>
        <taxon>Strongyloidea</taxon>
        <taxon>Strongylidae</taxon>
        <taxon>Strongylus</taxon>
    </lineage>
</organism>
<evidence type="ECO:0000313" key="2">
    <source>
        <dbReference type="EMBL" id="VDM66603.1"/>
    </source>
</evidence>
<dbReference type="AlphaFoldDB" id="A0A3P7IFF2"/>
<accession>A0A3P7IFF2</accession>
<dbReference type="Proteomes" id="UP000270094">
    <property type="component" value="Unassembled WGS sequence"/>
</dbReference>
<evidence type="ECO:0000256" key="1">
    <source>
        <dbReference type="SAM" id="MobiDB-lite"/>
    </source>
</evidence>
<dbReference type="OrthoDB" id="197155at2759"/>
<protein>
    <submittedName>
        <fullName evidence="2">Uncharacterized protein</fullName>
    </submittedName>
</protein>
<proteinExistence type="predicted"/>
<keyword evidence="3" id="KW-1185">Reference proteome</keyword>
<gene>
    <name evidence="2" type="ORF">SVUK_LOCUS1601</name>
</gene>
<feature type="region of interest" description="Disordered" evidence="1">
    <location>
        <begin position="249"/>
        <end position="318"/>
    </location>
</feature>